<sequence>MVDSGAGVNVISEETWSFLKKQKVEVEYQTKKVAKTLLAYGNHRLSVKGMFVAKIETKKSCARDKVFVVKESGLNLLGRKAAKDLGILKIDTSICTIKKSDDKVGKVKGVTVSIQIDPDVKPVQHSQCRIPIPLQPKVENEERNQSSLPLHCPIPHRITNRTF</sequence>
<dbReference type="Proteomes" id="UP000069940">
    <property type="component" value="Unassembled WGS sequence"/>
</dbReference>
<evidence type="ECO:0000313" key="3">
    <source>
        <dbReference type="EnsemblMetazoa" id="AALFPA23_008541.P11532"/>
    </source>
</evidence>
<dbReference type="SUPFAM" id="SSF50630">
    <property type="entry name" value="Acid proteases"/>
    <property type="match status" value="1"/>
</dbReference>
<evidence type="ECO:0000313" key="4">
    <source>
        <dbReference type="Proteomes" id="UP000069940"/>
    </source>
</evidence>
<feature type="domain" description="Peptidase A2" evidence="2">
    <location>
        <begin position="1"/>
        <end position="81"/>
    </location>
</feature>
<evidence type="ECO:0000256" key="1">
    <source>
        <dbReference type="ARBA" id="ARBA00022801"/>
    </source>
</evidence>
<evidence type="ECO:0000259" key="2">
    <source>
        <dbReference type="PROSITE" id="PS50175"/>
    </source>
</evidence>
<dbReference type="InterPro" id="IPR021109">
    <property type="entry name" value="Peptidase_aspartic_dom_sf"/>
</dbReference>
<protein>
    <recommendedName>
        <fullName evidence="2">Peptidase A2 domain-containing protein</fullName>
    </recommendedName>
</protein>
<reference evidence="4" key="1">
    <citation type="journal article" date="2015" name="Proc. Natl. Acad. Sci. U.S.A.">
        <title>Genome sequence of the Asian Tiger mosquito, Aedes albopictus, reveals insights into its biology, genetics, and evolution.</title>
        <authorList>
            <person name="Chen X.G."/>
            <person name="Jiang X."/>
            <person name="Gu J."/>
            <person name="Xu M."/>
            <person name="Wu Y."/>
            <person name="Deng Y."/>
            <person name="Zhang C."/>
            <person name="Bonizzoni M."/>
            <person name="Dermauw W."/>
            <person name="Vontas J."/>
            <person name="Armbruster P."/>
            <person name="Huang X."/>
            <person name="Yang Y."/>
            <person name="Zhang H."/>
            <person name="He W."/>
            <person name="Peng H."/>
            <person name="Liu Y."/>
            <person name="Wu K."/>
            <person name="Chen J."/>
            <person name="Lirakis M."/>
            <person name="Topalis P."/>
            <person name="Van Leeuwen T."/>
            <person name="Hall A.B."/>
            <person name="Jiang X."/>
            <person name="Thorpe C."/>
            <person name="Mueller R.L."/>
            <person name="Sun C."/>
            <person name="Waterhouse R.M."/>
            <person name="Yan G."/>
            <person name="Tu Z.J."/>
            <person name="Fang X."/>
            <person name="James A.A."/>
        </authorList>
    </citation>
    <scope>NUCLEOTIDE SEQUENCE [LARGE SCALE GENOMIC DNA]</scope>
    <source>
        <strain evidence="4">Foshan</strain>
    </source>
</reference>
<name>A0ABM1YEV9_AEDAL</name>
<dbReference type="EnsemblMetazoa" id="AALFPA23_008541.R11532">
    <property type="protein sequence ID" value="AALFPA23_008541.P11532"/>
    <property type="gene ID" value="AALFPA23_008541"/>
</dbReference>
<proteinExistence type="predicted"/>
<dbReference type="GeneID" id="134284646"/>
<dbReference type="InterPro" id="IPR001995">
    <property type="entry name" value="Peptidase_A2_cat"/>
</dbReference>
<dbReference type="PROSITE" id="PS50175">
    <property type="entry name" value="ASP_PROT_RETROV"/>
    <property type="match status" value="1"/>
</dbReference>
<organism evidence="3 4">
    <name type="scientific">Aedes albopictus</name>
    <name type="common">Asian tiger mosquito</name>
    <name type="synonym">Stegomyia albopicta</name>
    <dbReference type="NCBI Taxonomy" id="7160"/>
    <lineage>
        <taxon>Eukaryota</taxon>
        <taxon>Metazoa</taxon>
        <taxon>Ecdysozoa</taxon>
        <taxon>Arthropoda</taxon>
        <taxon>Hexapoda</taxon>
        <taxon>Insecta</taxon>
        <taxon>Pterygota</taxon>
        <taxon>Neoptera</taxon>
        <taxon>Endopterygota</taxon>
        <taxon>Diptera</taxon>
        <taxon>Nematocera</taxon>
        <taxon>Culicoidea</taxon>
        <taxon>Culicidae</taxon>
        <taxon>Culicinae</taxon>
        <taxon>Aedini</taxon>
        <taxon>Aedes</taxon>
        <taxon>Stegomyia</taxon>
    </lineage>
</organism>
<accession>A0ABM1YEV9</accession>
<reference evidence="3" key="2">
    <citation type="submission" date="2025-05" db="UniProtKB">
        <authorList>
            <consortium name="EnsemblMetazoa"/>
        </authorList>
    </citation>
    <scope>IDENTIFICATION</scope>
    <source>
        <strain evidence="3">Foshan</strain>
    </source>
</reference>
<keyword evidence="4" id="KW-1185">Reference proteome</keyword>
<dbReference type="RefSeq" id="XP_062699632.1">
    <property type="nucleotide sequence ID" value="XM_062843648.1"/>
</dbReference>
<keyword evidence="1" id="KW-0378">Hydrolase</keyword>